<evidence type="ECO:0000256" key="1">
    <source>
        <dbReference type="SAM" id="MobiDB-lite"/>
    </source>
</evidence>
<dbReference type="Proteomes" id="UP001280121">
    <property type="component" value="Unassembled WGS sequence"/>
</dbReference>
<proteinExistence type="predicted"/>
<protein>
    <recommendedName>
        <fullName evidence="2">No apical meristem-associated C-terminal domain-containing protein</fullName>
    </recommendedName>
</protein>
<evidence type="ECO:0000259" key="2">
    <source>
        <dbReference type="Pfam" id="PF14303"/>
    </source>
</evidence>
<dbReference type="EMBL" id="JANJYI010000003">
    <property type="protein sequence ID" value="KAK2656394.1"/>
    <property type="molecule type" value="Genomic_DNA"/>
</dbReference>
<reference evidence="3" key="1">
    <citation type="journal article" date="2023" name="Plant J.">
        <title>Genome sequences and population genomics provide insights into the demographic history, inbreeding, and mutation load of two 'living fossil' tree species of Dipteronia.</title>
        <authorList>
            <person name="Feng Y."/>
            <person name="Comes H.P."/>
            <person name="Chen J."/>
            <person name="Zhu S."/>
            <person name="Lu R."/>
            <person name="Zhang X."/>
            <person name="Li P."/>
            <person name="Qiu J."/>
            <person name="Olsen K.M."/>
            <person name="Qiu Y."/>
        </authorList>
    </citation>
    <scope>NUCLEOTIDE SEQUENCE</scope>
    <source>
        <strain evidence="3">KIB01</strain>
    </source>
</reference>
<dbReference type="PANTHER" id="PTHR45125:SF36">
    <property type="entry name" value="BNAC01G27460D PROTEIN"/>
    <property type="match status" value="1"/>
</dbReference>
<comment type="caution">
    <text evidence="3">The sequence shown here is derived from an EMBL/GenBank/DDBJ whole genome shotgun (WGS) entry which is preliminary data.</text>
</comment>
<feature type="region of interest" description="Disordered" evidence="1">
    <location>
        <begin position="112"/>
        <end position="181"/>
    </location>
</feature>
<evidence type="ECO:0000313" key="3">
    <source>
        <dbReference type="EMBL" id="KAK2656394.1"/>
    </source>
</evidence>
<dbReference type="AlphaFoldDB" id="A0AAE0CMD2"/>
<dbReference type="PANTHER" id="PTHR45125">
    <property type="entry name" value="F21J9.4-RELATED"/>
    <property type="match status" value="1"/>
</dbReference>
<dbReference type="Pfam" id="PF14303">
    <property type="entry name" value="NAM-associated"/>
    <property type="match status" value="1"/>
</dbReference>
<feature type="domain" description="No apical meristem-associated C-terminal" evidence="2">
    <location>
        <begin position="93"/>
        <end position="180"/>
    </location>
</feature>
<name>A0AAE0CMD2_9ROSI</name>
<gene>
    <name evidence="3" type="ORF">Ddye_009446</name>
</gene>
<organism evidence="3 4">
    <name type="scientific">Dipteronia dyeriana</name>
    <dbReference type="NCBI Taxonomy" id="168575"/>
    <lineage>
        <taxon>Eukaryota</taxon>
        <taxon>Viridiplantae</taxon>
        <taxon>Streptophyta</taxon>
        <taxon>Embryophyta</taxon>
        <taxon>Tracheophyta</taxon>
        <taxon>Spermatophyta</taxon>
        <taxon>Magnoliopsida</taxon>
        <taxon>eudicotyledons</taxon>
        <taxon>Gunneridae</taxon>
        <taxon>Pentapetalae</taxon>
        <taxon>rosids</taxon>
        <taxon>malvids</taxon>
        <taxon>Sapindales</taxon>
        <taxon>Sapindaceae</taxon>
        <taxon>Hippocastanoideae</taxon>
        <taxon>Acereae</taxon>
        <taxon>Dipteronia</taxon>
    </lineage>
</organism>
<dbReference type="InterPro" id="IPR029466">
    <property type="entry name" value="NAM-associated_C"/>
</dbReference>
<keyword evidence="4" id="KW-1185">Reference proteome</keyword>
<accession>A0AAE0CMD2</accession>
<evidence type="ECO:0000313" key="4">
    <source>
        <dbReference type="Proteomes" id="UP001280121"/>
    </source>
</evidence>
<feature type="compositionally biased region" description="Polar residues" evidence="1">
    <location>
        <begin position="128"/>
        <end position="152"/>
    </location>
</feature>
<sequence>MYILMFPKIGTNQSRDQFWSRVECDYNNLKTEFITELRVKRSLQCRMQTILTSVNKLNGCVRQIKNLHPSVALDQNIMSRTKALLMQDKKYSKRFKFDHVWSILKDIPKFTNDTTPPQLSQRKRVDFCSSQSDSLSTESPTSPNPASSTVSLHITDEDIVVSSSQRPAGVKKAKLKRIEEE</sequence>